<dbReference type="Proteomes" id="UP000054047">
    <property type="component" value="Unassembled WGS sequence"/>
</dbReference>
<accession>A0A0C2CXM5</accession>
<evidence type="ECO:0000313" key="2">
    <source>
        <dbReference type="Proteomes" id="UP000054047"/>
    </source>
</evidence>
<sequence length="59" mass="6088">MRRDSSAAINFSAIPTTADLSELGGCAETGDCEPLEELLEQGYDVSAVINDVAAAEGRG</sequence>
<reference evidence="1 2" key="1">
    <citation type="submission" date="2013-12" db="EMBL/GenBank/DDBJ databases">
        <title>Draft genome of the parsitic nematode Ancylostoma duodenale.</title>
        <authorList>
            <person name="Mitreva M."/>
        </authorList>
    </citation>
    <scope>NUCLEOTIDE SEQUENCE [LARGE SCALE GENOMIC DNA]</scope>
    <source>
        <strain evidence="1 2">Zhejiang</strain>
    </source>
</reference>
<gene>
    <name evidence="1" type="ORF">ANCDUO_07946</name>
</gene>
<dbReference type="OrthoDB" id="5865093at2759"/>
<keyword evidence="2" id="KW-1185">Reference proteome</keyword>
<protein>
    <submittedName>
        <fullName evidence="1">Uncharacterized protein</fullName>
    </submittedName>
</protein>
<proteinExistence type="predicted"/>
<organism evidence="1 2">
    <name type="scientific">Ancylostoma duodenale</name>
    <dbReference type="NCBI Taxonomy" id="51022"/>
    <lineage>
        <taxon>Eukaryota</taxon>
        <taxon>Metazoa</taxon>
        <taxon>Ecdysozoa</taxon>
        <taxon>Nematoda</taxon>
        <taxon>Chromadorea</taxon>
        <taxon>Rhabditida</taxon>
        <taxon>Rhabditina</taxon>
        <taxon>Rhabditomorpha</taxon>
        <taxon>Strongyloidea</taxon>
        <taxon>Ancylostomatidae</taxon>
        <taxon>Ancylostomatinae</taxon>
        <taxon>Ancylostoma</taxon>
    </lineage>
</organism>
<dbReference type="EMBL" id="KN729827">
    <property type="protein sequence ID" value="KIH61778.1"/>
    <property type="molecule type" value="Genomic_DNA"/>
</dbReference>
<evidence type="ECO:0000313" key="1">
    <source>
        <dbReference type="EMBL" id="KIH61778.1"/>
    </source>
</evidence>
<dbReference type="AlphaFoldDB" id="A0A0C2CXM5"/>
<name>A0A0C2CXM5_9BILA</name>